<dbReference type="PANTHER" id="PTHR37291:SF1">
    <property type="entry name" value="TYPE IV METHYL-DIRECTED RESTRICTION ENZYME ECOKMCRB SUBUNIT"/>
    <property type="match status" value="1"/>
</dbReference>
<organism evidence="2 3">
    <name type="scientific">Campylobacter concisus</name>
    <dbReference type="NCBI Taxonomy" id="199"/>
    <lineage>
        <taxon>Bacteria</taxon>
        <taxon>Pseudomonadati</taxon>
        <taxon>Campylobacterota</taxon>
        <taxon>Epsilonproteobacteria</taxon>
        <taxon>Campylobacterales</taxon>
        <taxon>Campylobacteraceae</taxon>
        <taxon>Campylobacter</taxon>
    </lineage>
</organism>
<dbReference type="InterPro" id="IPR011704">
    <property type="entry name" value="ATPase_dyneun-rel_AAA"/>
</dbReference>
<dbReference type="Proteomes" id="UP000594535">
    <property type="component" value="Chromosome"/>
</dbReference>
<dbReference type="PANTHER" id="PTHR37291">
    <property type="entry name" value="5-METHYLCYTOSINE-SPECIFIC RESTRICTION ENZYME B"/>
    <property type="match status" value="1"/>
</dbReference>
<evidence type="ECO:0000313" key="2">
    <source>
        <dbReference type="EMBL" id="QPI07520.1"/>
    </source>
</evidence>
<dbReference type="GO" id="GO:0005524">
    <property type="term" value="F:ATP binding"/>
    <property type="evidence" value="ECO:0007669"/>
    <property type="project" value="InterPro"/>
</dbReference>
<proteinExistence type="predicted"/>
<evidence type="ECO:0000313" key="3">
    <source>
        <dbReference type="Proteomes" id="UP000594535"/>
    </source>
</evidence>
<dbReference type="EMBL" id="CP049232">
    <property type="protein sequence ID" value="QPI07520.1"/>
    <property type="molecule type" value="Genomic_DNA"/>
</dbReference>
<feature type="domain" description="ATPase dynein-related AAA" evidence="1">
    <location>
        <begin position="269"/>
        <end position="424"/>
    </location>
</feature>
<dbReference type="RefSeq" id="WP_103634381.1">
    <property type="nucleotide sequence ID" value="NZ_CP049232.1"/>
</dbReference>
<protein>
    <submittedName>
        <fullName evidence="2">AAA domain-containing protein</fullName>
    </submittedName>
</protein>
<sequence>MTNFTAEQIIKINEIFSRVVDCKGNLKVFGGFHWDEQSKRYESNTKDEQTVILYGNKTDKNIKTFNQTSDNTLENKFSYYYKHTNDQNFNSNVVFGLCSKSNIADFNQEKNKGLIEHNFKINDISNDDNINTQFSILLYRFKSLQKNDFEILYTAFYDLLKLCGFDILSNKVNINILYKNIFQKVIEVFTGKGVDLYCNKEPNKSPEKIDDALTKKLKECYEINKLFCKVKSSQNLDDLNDEEKLIFKKYGYLVKVAVFTASIETWSKNMIFYGAPGTGKTKFVKDCLDILDPNRTRTEWVQFHSGFEYEDFIDGIKPNGIQNGNLNLALTNGIFKEFCLKAAQNTDENFFFIVDEINRADIAAVFGETLSLLEENYRGKSIKTKNYALSKQEFSIPSNVYFIGMMNDVDKSIDCFDLALRRRFAWVLMECDYEVVENATDKAYETKCESLNSYIIKEEYQLKGSKKTDGLNLGRAYEIGHSYFLKKEAMSEQQIWNRHIEPILREYIRTQFGDRDAEDKLNIAREIFVG</sequence>
<name>A0A7S9SCB8_9BACT</name>
<dbReference type="GO" id="GO:0016887">
    <property type="term" value="F:ATP hydrolysis activity"/>
    <property type="evidence" value="ECO:0007669"/>
    <property type="project" value="InterPro"/>
</dbReference>
<dbReference type="SUPFAM" id="SSF52540">
    <property type="entry name" value="P-loop containing nucleoside triphosphate hydrolases"/>
    <property type="match status" value="1"/>
</dbReference>
<dbReference type="Gene3D" id="3.40.50.300">
    <property type="entry name" value="P-loop containing nucleotide triphosphate hydrolases"/>
    <property type="match status" value="1"/>
</dbReference>
<reference evidence="2 3" key="1">
    <citation type="journal article" date="2020" name="Microb. Genom.">
        <title>Analysis of complete Campylobacter concisus genomes identifies genomospecies features, secretion systems and novel plasmids and their association with severe ulcerative colitis.</title>
        <authorList>
            <person name="Liu F."/>
            <person name="Chen S."/>
            <person name="Luu L.D.W."/>
            <person name="Lee S.A."/>
            <person name="Tay A.C.Y."/>
            <person name="Wu R."/>
            <person name="Riordan S.M."/>
            <person name="Lan R."/>
            <person name="Liu L."/>
            <person name="Zhang L."/>
        </authorList>
    </citation>
    <scope>NUCLEOTIDE SEQUENCE [LARGE SCALE GENOMIC DNA]</scope>
    <source>
        <strain evidence="2 3">H9O-S2</strain>
    </source>
</reference>
<dbReference type="Pfam" id="PF07728">
    <property type="entry name" value="AAA_5"/>
    <property type="match status" value="1"/>
</dbReference>
<accession>A0A7S9SCB8</accession>
<dbReference type="InterPro" id="IPR052934">
    <property type="entry name" value="Methyl-DNA_Rec/Restrict_Enz"/>
</dbReference>
<dbReference type="AlphaFoldDB" id="A0A7S9SCB8"/>
<evidence type="ECO:0000259" key="1">
    <source>
        <dbReference type="Pfam" id="PF07728"/>
    </source>
</evidence>
<gene>
    <name evidence="2" type="ORF">G5B96_09395</name>
</gene>
<dbReference type="InterPro" id="IPR027417">
    <property type="entry name" value="P-loop_NTPase"/>
</dbReference>